<evidence type="ECO:0000259" key="8">
    <source>
        <dbReference type="PROSITE" id="PS52029"/>
    </source>
</evidence>
<protein>
    <submittedName>
        <fullName evidence="9">L,D-transpeptidase family protein</fullName>
    </submittedName>
</protein>
<evidence type="ECO:0000313" key="9">
    <source>
        <dbReference type="EMBL" id="MBK7676419.1"/>
    </source>
</evidence>
<dbReference type="PANTHER" id="PTHR41533:SF2">
    <property type="entry name" value="BLR7131 PROTEIN"/>
    <property type="match status" value="1"/>
</dbReference>
<gene>
    <name evidence="9" type="ORF">IPJ27_17615</name>
</gene>
<dbReference type="PANTHER" id="PTHR41533">
    <property type="entry name" value="L,D-TRANSPEPTIDASE HI_1667-RELATED"/>
    <property type="match status" value="1"/>
</dbReference>
<evidence type="ECO:0000256" key="7">
    <source>
        <dbReference type="PROSITE-ProRule" id="PRU01373"/>
    </source>
</evidence>
<dbReference type="Gene3D" id="1.10.101.10">
    <property type="entry name" value="PGBD-like superfamily/PGBD"/>
    <property type="match status" value="1"/>
</dbReference>
<feature type="active site" description="Nucleophile" evidence="7">
    <location>
        <position position="456"/>
    </location>
</feature>
<dbReference type="EMBL" id="JADJMH010000019">
    <property type="protein sequence ID" value="MBK7676419.1"/>
    <property type="molecule type" value="Genomic_DNA"/>
</dbReference>
<keyword evidence="3" id="KW-0808">Transferase</keyword>
<dbReference type="Proteomes" id="UP000697998">
    <property type="component" value="Unassembled WGS sequence"/>
</dbReference>
<evidence type="ECO:0000256" key="4">
    <source>
        <dbReference type="ARBA" id="ARBA00022960"/>
    </source>
</evidence>
<evidence type="ECO:0000256" key="5">
    <source>
        <dbReference type="ARBA" id="ARBA00022984"/>
    </source>
</evidence>
<dbReference type="GO" id="GO:0071555">
    <property type="term" value="P:cell wall organization"/>
    <property type="evidence" value="ECO:0007669"/>
    <property type="project" value="UniProtKB-UniRule"/>
</dbReference>
<dbReference type="Pfam" id="PF20142">
    <property type="entry name" value="Scaffold"/>
    <property type="match status" value="1"/>
</dbReference>
<dbReference type="GO" id="GO:0016740">
    <property type="term" value="F:transferase activity"/>
    <property type="evidence" value="ECO:0007669"/>
    <property type="project" value="UniProtKB-KW"/>
</dbReference>
<proteinExistence type="inferred from homology"/>
<feature type="active site" description="Proton donor/acceptor" evidence="7">
    <location>
        <position position="437"/>
    </location>
</feature>
<dbReference type="SUPFAM" id="SSF141523">
    <property type="entry name" value="L,D-transpeptidase catalytic domain-like"/>
    <property type="match status" value="1"/>
</dbReference>
<accession>A0A935UI53</accession>
<dbReference type="InterPro" id="IPR045380">
    <property type="entry name" value="LD_TPept_scaffold_dom"/>
</dbReference>
<dbReference type="GO" id="GO:0004180">
    <property type="term" value="F:carboxypeptidase activity"/>
    <property type="evidence" value="ECO:0007669"/>
    <property type="project" value="UniProtKB-ARBA"/>
</dbReference>
<keyword evidence="4 7" id="KW-0133">Cell shape</keyword>
<dbReference type="Gene3D" id="2.40.440.10">
    <property type="entry name" value="L,D-transpeptidase catalytic domain-like"/>
    <property type="match status" value="1"/>
</dbReference>
<dbReference type="InterPro" id="IPR052905">
    <property type="entry name" value="LD-transpeptidase_YkuD-like"/>
</dbReference>
<keyword evidence="5 7" id="KW-0573">Peptidoglycan synthesis</keyword>
<evidence type="ECO:0000256" key="6">
    <source>
        <dbReference type="ARBA" id="ARBA00023316"/>
    </source>
</evidence>
<dbReference type="InterPro" id="IPR038063">
    <property type="entry name" value="Transpep_catalytic_dom"/>
</dbReference>
<evidence type="ECO:0000256" key="1">
    <source>
        <dbReference type="ARBA" id="ARBA00004752"/>
    </source>
</evidence>
<keyword evidence="6 7" id="KW-0961">Cell wall biogenesis/degradation</keyword>
<name>A0A935UI53_9PROT</name>
<dbReference type="GO" id="GO:0008360">
    <property type="term" value="P:regulation of cell shape"/>
    <property type="evidence" value="ECO:0007669"/>
    <property type="project" value="UniProtKB-UniRule"/>
</dbReference>
<comment type="pathway">
    <text evidence="1 7">Cell wall biogenesis; peptidoglycan biosynthesis.</text>
</comment>
<evidence type="ECO:0000256" key="2">
    <source>
        <dbReference type="ARBA" id="ARBA00005992"/>
    </source>
</evidence>
<evidence type="ECO:0000313" key="10">
    <source>
        <dbReference type="Proteomes" id="UP000697998"/>
    </source>
</evidence>
<organism evidence="9 10">
    <name type="scientific">Candidatus Accumulibacter proximus</name>
    <dbReference type="NCBI Taxonomy" id="2954385"/>
    <lineage>
        <taxon>Bacteria</taxon>
        <taxon>Pseudomonadati</taxon>
        <taxon>Pseudomonadota</taxon>
        <taxon>Betaproteobacteria</taxon>
        <taxon>Candidatus Accumulibacter</taxon>
    </lineage>
</organism>
<evidence type="ECO:0000256" key="3">
    <source>
        <dbReference type="ARBA" id="ARBA00022679"/>
    </source>
</evidence>
<dbReference type="PROSITE" id="PS52029">
    <property type="entry name" value="LD_TPASE"/>
    <property type="match status" value="1"/>
</dbReference>
<sequence>MPATSPPVSKPFTHRRQRWLSLAAGLAIGLASELAAGASTEPTSASSFPAASAAPLWFVEERPRVAAYQAVNLLANAAKEGLEAGDYNAEWLRAAIEGAGRGSPLTGHSLSRLDQALTSAMRRYLADLHAGRVDPQQLGARYSPAATWGFIADELLASAIADGRLVEAVRGVAPALQQYAGLRETLGRYRELVSHPAWQKSLPPLPASKLSPGQKYGGIEALGERLRLLGDLPVATPLPALYEGALVAGVKSFQERHALRPDGVIATDTYEQLTVPPAARVRQLELALERLRWTPLLQAPRAIVVNLPEFMLTAYELRDGKLETTVAMKVIVGTARKNRTPLFDAEMRFIEFSPYWNVPPSIARGETLPRLRRDPGYFDRQGFEFVGSDGRISGGFSEGALDAVQRGQMRIRQRPGAGNALGDIKFVFPNQDNIYLHHTPSVQLFNRARRDFSHGCIRVEAPVALAKFVLANEPEWTEERIVQAMRRGKSSTVRLQEALPVIIAYSTALVRGGRVHFFPDIYGQDKLLDDALRQRSNSVWASHESEIAAELMN</sequence>
<dbReference type="AlphaFoldDB" id="A0A935UI53"/>
<dbReference type="SUPFAM" id="SSF47090">
    <property type="entry name" value="PGBD-like"/>
    <property type="match status" value="1"/>
</dbReference>
<comment type="similarity">
    <text evidence="2">Belongs to the YkuD family.</text>
</comment>
<dbReference type="InterPro" id="IPR036366">
    <property type="entry name" value="PGBDSf"/>
</dbReference>
<dbReference type="InterPro" id="IPR036365">
    <property type="entry name" value="PGBD-like_sf"/>
</dbReference>
<reference evidence="9 10" key="1">
    <citation type="submission" date="2020-10" db="EMBL/GenBank/DDBJ databases">
        <title>Connecting structure to function with the recovery of over 1000 high-quality activated sludge metagenome-assembled genomes encoding full-length rRNA genes using long-read sequencing.</title>
        <authorList>
            <person name="Singleton C.M."/>
            <person name="Petriglieri F."/>
            <person name="Kristensen J.M."/>
            <person name="Kirkegaard R.H."/>
            <person name="Michaelsen T.Y."/>
            <person name="Andersen M.H."/>
            <person name="Karst S.M."/>
            <person name="Dueholm M.S."/>
            <person name="Nielsen P.H."/>
            <person name="Albertsen M."/>
        </authorList>
    </citation>
    <scope>NUCLEOTIDE SEQUENCE [LARGE SCALE GENOMIC DNA]</scope>
    <source>
        <strain evidence="9">EsbW_18-Q3-R4-48_BATAC.285</strain>
    </source>
</reference>
<dbReference type="GO" id="GO:0009252">
    <property type="term" value="P:peptidoglycan biosynthetic process"/>
    <property type="evidence" value="ECO:0007669"/>
    <property type="project" value="UniProtKB-KW"/>
</dbReference>
<dbReference type="CDD" id="cd16913">
    <property type="entry name" value="YkuD_like"/>
    <property type="match status" value="1"/>
</dbReference>
<feature type="domain" description="L,D-TPase catalytic" evidence="8">
    <location>
        <begin position="301"/>
        <end position="482"/>
    </location>
</feature>
<dbReference type="InterPro" id="IPR005490">
    <property type="entry name" value="LD_TPept_cat_dom"/>
</dbReference>
<comment type="caution">
    <text evidence="9">The sequence shown here is derived from an EMBL/GenBank/DDBJ whole genome shotgun (WGS) entry which is preliminary data.</text>
</comment>
<dbReference type="Pfam" id="PF03734">
    <property type="entry name" value="YkuD"/>
    <property type="match status" value="1"/>
</dbReference>